<evidence type="ECO:0000313" key="1">
    <source>
        <dbReference type="EMBL" id="TPG44217.1"/>
    </source>
</evidence>
<dbReference type="AlphaFoldDB" id="A0A502F303"/>
<gene>
    <name evidence="1" type="ORF">EAH89_27755</name>
</gene>
<dbReference type="Proteomes" id="UP000317078">
    <property type="component" value="Unassembled WGS sequence"/>
</dbReference>
<name>A0A502F303_9PROT</name>
<sequence>MNTGPTVYHGVNSAVFGCVREMSERTHGTVYAPVGANTGTATTTEPATVVMTFAFDPEAMTLTYVLTSKPWWLLESTIWSGVADTINGCRGRVVAANRQKLAAPGLP</sequence>
<dbReference type="OrthoDB" id="1445560at2"/>
<organism evidence="1 2">
    <name type="scientific">Muricoccus nepalensis</name>
    <dbReference type="NCBI Taxonomy" id="1854500"/>
    <lineage>
        <taxon>Bacteria</taxon>
        <taxon>Pseudomonadati</taxon>
        <taxon>Pseudomonadota</taxon>
        <taxon>Alphaproteobacteria</taxon>
        <taxon>Acetobacterales</taxon>
        <taxon>Roseomonadaceae</taxon>
        <taxon>Muricoccus</taxon>
    </lineage>
</organism>
<evidence type="ECO:0000313" key="2">
    <source>
        <dbReference type="Proteomes" id="UP000317078"/>
    </source>
</evidence>
<accession>A0A502F303</accession>
<dbReference type="RefSeq" id="WP_140886979.1">
    <property type="nucleotide sequence ID" value="NZ_RCZP01000057.1"/>
</dbReference>
<comment type="caution">
    <text evidence="1">The sequence shown here is derived from an EMBL/GenBank/DDBJ whole genome shotgun (WGS) entry which is preliminary data.</text>
</comment>
<protein>
    <submittedName>
        <fullName evidence="1">Uncharacterized protein</fullName>
    </submittedName>
</protein>
<reference evidence="1 2" key="1">
    <citation type="journal article" date="2019" name="Environ. Microbiol.">
        <title>Species interactions and distinct microbial communities in high Arctic permafrost affected cryosols are associated with the CH4 and CO2 gas fluxes.</title>
        <authorList>
            <person name="Altshuler I."/>
            <person name="Hamel J."/>
            <person name="Turney S."/>
            <person name="Magnuson E."/>
            <person name="Levesque R."/>
            <person name="Greer C."/>
            <person name="Whyte L.G."/>
        </authorList>
    </citation>
    <scope>NUCLEOTIDE SEQUENCE [LARGE SCALE GENOMIC DNA]</scope>
    <source>
        <strain evidence="1 2">S9.3B</strain>
    </source>
</reference>
<proteinExistence type="predicted"/>
<keyword evidence="2" id="KW-1185">Reference proteome</keyword>
<dbReference type="EMBL" id="RCZP01000057">
    <property type="protein sequence ID" value="TPG44217.1"/>
    <property type="molecule type" value="Genomic_DNA"/>
</dbReference>